<name>E6U716_ETHHY</name>
<proteinExistence type="inferred from homology"/>
<dbReference type="GO" id="GO:0042626">
    <property type="term" value="F:ATPase-coupled transmembrane transporter activity"/>
    <property type="evidence" value="ECO:0007669"/>
    <property type="project" value="TreeGrafter"/>
</dbReference>
<comment type="similarity">
    <text evidence="2">Belongs to the ABC transporter superfamily.</text>
</comment>
<evidence type="ECO:0000256" key="9">
    <source>
        <dbReference type="ARBA" id="ARBA00023136"/>
    </source>
</evidence>
<dbReference type="SUPFAM" id="SSF52540">
    <property type="entry name" value="P-loop containing nucleoside triphosphate hydrolases"/>
    <property type="match status" value="2"/>
</dbReference>
<dbReference type="GO" id="GO:0005524">
    <property type="term" value="F:ATP binding"/>
    <property type="evidence" value="ECO:0007669"/>
    <property type="project" value="UniProtKB-KW"/>
</dbReference>
<evidence type="ECO:0000256" key="4">
    <source>
        <dbReference type="ARBA" id="ARBA00022475"/>
    </source>
</evidence>
<dbReference type="InterPro" id="IPR003439">
    <property type="entry name" value="ABC_transporter-like_ATP-bd"/>
</dbReference>
<evidence type="ECO:0000256" key="5">
    <source>
        <dbReference type="ARBA" id="ARBA00022737"/>
    </source>
</evidence>
<evidence type="ECO:0000256" key="1">
    <source>
        <dbReference type="ARBA" id="ARBA00004202"/>
    </source>
</evidence>
<sequence length="558" mass="60881">MEMALLAIDHLSFRYPKQAGRALDDISLEIEEGAFLLLCGASGSGKSTLVRHLKRELTPFGRVRGEVRYDGRALRELDARVAAAEIGFVLQKPQNQTVTDKVWHELAFGLESLGLSTPVIRRRVAEMASFFGIQEWFDRDVSTLSGGQLQMLNLASVMVMQPRVLILDEPTAQLDPIAAADFLETVRRINRTLAVTVVLTEHRLEEVFPMADRVAVMDGGRLLCCDTPRRVAEAFASGGAEHALFAGFPAAARIYAGAGGTGECPLTVREGSRWLQRHCPVPAVQGTEAGVPSKTQADGKAIPAVRMWDVWFRYDKKGRDVLRGASMKVYGGQIACLLGGNGVGKSTVLETIAGLHRPHRGTLELLGEKSTAYGGAEQYRGVVAMLPQDPQLLFVKDTVREDLAEADDGERLADVVREMELEALLERHPYDLSGGEQQKAAFAKLLLRGPRVILLDEPTKGLDAPFKQAFAAVLRRLAGQGTAILMATHDVEFAASFADRCLLFFNGTVVSEDAPVPFFAGNNFYTSAANRIARRVFPDAVTCEEVVQRCRSSETPCG</sequence>
<dbReference type="EMBL" id="CP002400">
    <property type="protein sequence ID" value="ADU28086.1"/>
    <property type="molecule type" value="Genomic_DNA"/>
</dbReference>
<evidence type="ECO:0000256" key="3">
    <source>
        <dbReference type="ARBA" id="ARBA00022448"/>
    </source>
</evidence>
<keyword evidence="5" id="KW-0677">Repeat</keyword>
<evidence type="ECO:0000256" key="8">
    <source>
        <dbReference type="ARBA" id="ARBA00022967"/>
    </source>
</evidence>
<evidence type="ECO:0000313" key="12">
    <source>
        <dbReference type="EMBL" id="ADU28086.1"/>
    </source>
</evidence>
<feature type="domain" description="ABC transporter" evidence="11">
    <location>
        <begin position="305"/>
        <end position="531"/>
    </location>
</feature>
<keyword evidence="4" id="KW-1003">Cell membrane</keyword>
<evidence type="ECO:0000256" key="10">
    <source>
        <dbReference type="ARBA" id="ARBA00025157"/>
    </source>
</evidence>
<keyword evidence="3" id="KW-0813">Transport</keyword>
<keyword evidence="13" id="KW-1185">Reference proteome</keyword>
<dbReference type="HOGENOM" id="CLU_000604_86_7_9"/>
<gene>
    <name evidence="12" type="ordered locus">Ethha_2593</name>
</gene>
<dbReference type="RefSeq" id="WP_013486429.1">
    <property type="nucleotide sequence ID" value="NC_014828.1"/>
</dbReference>
<evidence type="ECO:0000259" key="11">
    <source>
        <dbReference type="PROSITE" id="PS50893"/>
    </source>
</evidence>
<dbReference type="InterPro" id="IPR027417">
    <property type="entry name" value="P-loop_NTPase"/>
</dbReference>
<protein>
    <submittedName>
        <fullName evidence="12">ABC transporter related protein</fullName>
    </submittedName>
</protein>
<accession>E6U716</accession>
<dbReference type="InterPro" id="IPR017871">
    <property type="entry name" value="ABC_transporter-like_CS"/>
</dbReference>
<dbReference type="eggNOG" id="COG1129">
    <property type="taxonomic scope" value="Bacteria"/>
</dbReference>
<dbReference type="InterPro" id="IPR050095">
    <property type="entry name" value="ECF_ABC_transporter_ATP-bd"/>
</dbReference>
<dbReference type="KEGG" id="eha:Ethha_2593"/>
<comment type="subcellular location">
    <subcellularLocation>
        <location evidence="1">Cell membrane</location>
        <topology evidence="1">Peripheral membrane protein</topology>
    </subcellularLocation>
</comment>
<feature type="domain" description="ABC transporter" evidence="11">
    <location>
        <begin position="6"/>
        <end position="244"/>
    </location>
</feature>
<evidence type="ECO:0000256" key="2">
    <source>
        <dbReference type="ARBA" id="ARBA00005417"/>
    </source>
</evidence>
<evidence type="ECO:0000256" key="7">
    <source>
        <dbReference type="ARBA" id="ARBA00022840"/>
    </source>
</evidence>
<dbReference type="AlphaFoldDB" id="E6U716"/>
<keyword evidence="9" id="KW-0472">Membrane</keyword>
<dbReference type="SMART" id="SM00382">
    <property type="entry name" value="AAA"/>
    <property type="match status" value="2"/>
</dbReference>
<dbReference type="GO" id="GO:0043190">
    <property type="term" value="C:ATP-binding cassette (ABC) transporter complex"/>
    <property type="evidence" value="ECO:0007669"/>
    <property type="project" value="TreeGrafter"/>
</dbReference>
<comment type="function">
    <text evidence="10">Probably part of an ABC transporter complex. Responsible for energy coupling to the transport system.</text>
</comment>
<keyword evidence="8" id="KW-1278">Translocase</keyword>
<reference evidence="12 13" key="1">
    <citation type="submission" date="2010-12" db="EMBL/GenBank/DDBJ databases">
        <title>Complete sequence of Ethanoligenens harbinense YUAN-3.</title>
        <authorList>
            <person name="Lucas S."/>
            <person name="Copeland A."/>
            <person name="Lapidus A."/>
            <person name="Cheng J.-F."/>
            <person name="Bruce D."/>
            <person name="Goodwin L."/>
            <person name="Pitluck S."/>
            <person name="Chertkov O."/>
            <person name="Misra M."/>
            <person name="Detter J.C."/>
            <person name="Han C."/>
            <person name="Tapia R."/>
            <person name="Land M."/>
            <person name="Hauser L."/>
            <person name="Jeffries C."/>
            <person name="Kyrpides N."/>
            <person name="Ivanova N."/>
            <person name="Mikhailova N."/>
            <person name="Wang A."/>
            <person name="Mouttaki H."/>
            <person name="He Z."/>
            <person name="Zhou J."/>
            <person name="Hemme C.L."/>
            <person name="Woyke T."/>
        </authorList>
    </citation>
    <scope>NUCLEOTIDE SEQUENCE [LARGE SCALE GENOMIC DNA]</scope>
    <source>
        <strain evidence="13">DSM 18485 / JCM 12961 / CGMCC 1.5033 / YUAN-3</strain>
    </source>
</reference>
<organism evidence="12 13">
    <name type="scientific">Ethanoligenens harbinense (strain DSM 18485 / JCM 12961 / CGMCC 1.5033 / YUAN-3)</name>
    <dbReference type="NCBI Taxonomy" id="663278"/>
    <lineage>
        <taxon>Bacteria</taxon>
        <taxon>Bacillati</taxon>
        <taxon>Bacillota</taxon>
        <taxon>Clostridia</taxon>
        <taxon>Eubacteriales</taxon>
        <taxon>Oscillospiraceae</taxon>
        <taxon>Ethanoligenens</taxon>
    </lineage>
</organism>
<dbReference type="PANTHER" id="PTHR43553">
    <property type="entry name" value="HEAVY METAL TRANSPORTER"/>
    <property type="match status" value="1"/>
</dbReference>
<dbReference type="STRING" id="663278.Ethha_2593"/>
<dbReference type="PROSITE" id="PS00211">
    <property type="entry name" value="ABC_TRANSPORTER_1"/>
    <property type="match status" value="2"/>
</dbReference>
<dbReference type="InterPro" id="IPR015856">
    <property type="entry name" value="ABC_transpr_CbiO/EcfA_su"/>
</dbReference>
<dbReference type="PANTHER" id="PTHR43553:SF23">
    <property type="entry name" value="ABC TRANSPORTER ATP-BINDING COMPONENT"/>
    <property type="match status" value="1"/>
</dbReference>
<dbReference type="PROSITE" id="PS50893">
    <property type="entry name" value="ABC_TRANSPORTER_2"/>
    <property type="match status" value="2"/>
</dbReference>
<dbReference type="CDD" id="cd03225">
    <property type="entry name" value="ABC_cobalt_CbiO_domain1"/>
    <property type="match status" value="2"/>
</dbReference>
<dbReference type="InterPro" id="IPR003593">
    <property type="entry name" value="AAA+_ATPase"/>
</dbReference>
<dbReference type="Gene3D" id="3.40.50.300">
    <property type="entry name" value="P-loop containing nucleotide triphosphate hydrolases"/>
    <property type="match status" value="2"/>
</dbReference>
<keyword evidence="7" id="KW-0067">ATP-binding</keyword>
<dbReference type="Proteomes" id="UP000001551">
    <property type="component" value="Chromosome"/>
</dbReference>
<evidence type="ECO:0000256" key="6">
    <source>
        <dbReference type="ARBA" id="ARBA00022741"/>
    </source>
</evidence>
<evidence type="ECO:0000313" key="13">
    <source>
        <dbReference type="Proteomes" id="UP000001551"/>
    </source>
</evidence>
<dbReference type="Pfam" id="PF00005">
    <property type="entry name" value="ABC_tran"/>
    <property type="match status" value="2"/>
</dbReference>
<dbReference type="GO" id="GO:0016887">
    <property type="term" value="F:ATP hydrolysis activity"/>
    <property type="evidence" value="ECO:0007669"/>
    <property type="project" value="InterPro"/>
</dbReference>
<keyword evidence="6" id="KW-0547">Nucleotide-binding</keyword>